<accession>A0A841JSU6</accession>
<gene>
    <name evidence="1" type="ORF">HDF22_005506</name>
</gene>
<organism evidence="1 2">
    <name type="scientific">Mucilaginibacter lappiensis</name>
    <dbReference type="NCBI Taxonomy" id="354630"/>
    <lineage>
        <taxon>Bacteria</taxon>
        <taxon>Pseudomonadati</taxon>
        <taxon>Bacteroidota</taxon>
        <taxon>Sphingobacteriia</taxon>
        <taxon>Sphingobacteriales</taxon>
        <taxon>Sphingobacteriaceae</taxon>
        <taxon>Mucilaginibacter</taxon>
    </lineage>
</organism>
<dbReference type="RefSeq" id="WP_183589877.1">
    <property type="nucleotide sequence ID" value="NZ_JACHCA010000022.1"/>
</dbReference>
<dbReference type="EMBL" id="JACHCA010000022">
    <property type="protein sequence ID" value="MBB6131355.1"/>
    <property type="molecule type" value="Genomic_DNA"/>
</dbReference>
<evidence type="ECO:0000313" key="2">
    <source>
        <dbReference type="Proteomes" id="UP000548326"/>
    </source>
</evidence>
<proteinExistence type="predicted"/>
<evidence type="ECO:0000313" key="1">
    <source>
        <dbReference type="EMBL" id="MBB6131355.1"/>
    </source>
</evidence>
<dbReference type="Proteomes" id="UP000548326">
    <property type="component" value="Unassembled WGS sequence"/>
</dbReference>
<protein>
    <submittedName>
        <fullName evidence="1">Uncharacterized protein</fullName>
    </submittedName>
</protein>
<sequence length="234" mass="26907">MQLTKFKITAPKLDGYMMVIYHDNNFKSVLNEFKPALTEKQLNAILNYIPNDPAQIKGIFNQAYPGKLIVEKVHAIGAEPEVKPAEPGIAEPSDYPANKKIELFCRLFMEHHKDQLGNPIKYKTGAAESGKMKALVITPAELELLLSVYMASDEWFTKPKSISNFINKYNEIRVLTYSEPKTKTKNFPLPYDQEFFARLSFTDQRLYWDHLRANGYKWVESPGRGGKWLKQDTL</sequence>
<name>A0A841JSU6_9SPHI</name>
<comment type="caution">
    <text evidence="1">The sequence shown here is derived from an EMBL/GenBank/DDBJ whole genome shotgun (WGS) entry which is preliminary data.</text>
</comment>
<dbReference type="AlphaFoldDB" id="A0A841JSU6"/>
<reference evidence="1 2" key="1">
    <citation type="submission" date="2020-08" db="EMBL/GenBank/DDBJ databases">
        <title>Genomic Encyclopedia of Type Strains, Phase IV (KMG-V): Genome sequencing to study the core and pangenomes of soil and plant-associated prokaryotes.</title>
        <authorList>
            <person name="Whitman W."/>
        </authorList>
    </citation>
    <scope>NUCLEOTIDE SEQUENCE [LARGE SCALE GENOMIC DNA]</scope>
    <source>
        <strain evidence="1 2">MP601</strain>
    </source>
</reference>